<accession>A0A1I5TAX9</accession>
<dbReference type="AlphaFoldDB" id="A0A1I5TAX9"/>
<keyword evidence="5" id="KW-1185">Reference proteome</keyword>
<keyword evidence="2" id="KW-0812">Transmembrane</keyword>
<dbReference type="EMBL" id="FOXS01000001">
    <property type="protein sequence ID" value="SFP80180.1"/>
    <property type="molecule type" value="Genomic_DNA"/>
</dbReference>
<sequence length="286" mass="31689">MKYTPGIVLELAALMSSCSHENKQTAERSSVRLESVAMSAPPPMQADEPDKAEMIGPALPTPTAAVVAPARRLIYHADLRVKVDNLPQASRRLDSLVQRNGGYLSAAREIREDDEWRQAMTIRVLPSRFRAIMSALGSLGTVEEKRITTDDVTAQHADISARLATKRVVEQRYIALLARAKKISEVLEVEGKIGEVREEIESTESRLKTLNDEVAYSTISLVCYQALAQPVPDAPIVSFSSRLVESFYTGWTLITSLLIGVVTIWPFLLLGGFALWGVKRWRSRLA</sequence>
<keyword evidence="1" id="KW-0175">Coiled coil</keyword>
<evidence type="ECO:0000256" key="1">
    <source>
        <dbReference type="SAM" id="Coils"/>
    </source>
</evidence>
<dbReference type="Proteomes" id="UP000199029">
    <property type="component" value="Unassembled WGS sequence"/>
</dbReference>
<dbReference type="STRING" id="1227077.SAMN04515668_0394"/>
<protein>
    <recommendedName>
        <fullName evidence="3">DUF4349 domain-containing protein</fullName>
    </recommendedName>
</protein>
<feature type="coiled-coil region" evidence="1">
    <location>
        <begin position="186"/>
        <end position="213"/>
    </location>
</feature>
<proteinExistence type="predicted"/>
<feature type="domain" description="DUF4349" evidence="3">
    <location>
        <begin position="71"/>
        <end position="278"/>
    </location>
</feature>
<evidence type="ECO:0000259" key="3">
    <source>
        <dbReference type="Pfam" id="PF14257"/>
    </source>
</evidence>
<reference evidence="5" key="1">
    <citation type="submission" date="2016-10" db="EMBL/GenBank/DDBJ databases">
        <authorList>
            <person name="Varghese N."/>
            <person name="Submissions S."/>
        </authorList>
    </citation>
    <scope>NUCLEOTIDE SEQUENCE [LARGE SCALE GENOMIC DNA]</scope>
    <source>
        <strain evidence="5">OR362-8,ATCC BAA-1266,JCM 13504</strain>
    </source>
</reference>
<organism evidence="4 5">
    <name type="scientific">Hymenobacter arizonensis</name>
    <name type="common">Siccationidurans arizonensis</name>
    <dbReference type="NCBI Taxonomy" id="1227077"/>
    <lineage>
        <taxon>Bacteria</taxon>
        <taxon>Pseudomonadati</taxon>
        <taxon>Bacteroidota</taxon>
        <taxon>Cytophagia</taxon>
        <taxon>Cytophagales</taxon>
        <taxon>Hymenobacteraceae</taxon>
        <taxon>Hymenobacter</taxon>
    </lineage>
</organism>
<dbReference type="InterPro" id="IPR025645">
    <property type="entry name" value="DUF4349"/>
</dbReference>
<name>A0A1I5TAX9_HYMAR</name>
<feature type="transmembrane region" description="Helical" evidence="2">
    <location>
        <begin position="248"/>
        <end position="276"/>
    </location>
</feature>
<dbReference type="OrthoDB" id="5381491at2"/>
<dbReference type="Pfam" id="PF14257">
    <property type="entry name" value="DUF4349"/>
    <property type="match status" value="1"/>
</dbReference>
<keyword evidence="2" id="KW-0472">Membrane</keyword>
<evidence type="ECO:0000313" key="4">
    <source>
        <dbReference type="EMBL" id="SFP80180.1"/>
    </source>
</evidence>
<evidence type="ECO:0000313" key="5">
    <source>
        <dbReference type="Proteomes" id="UP000199029"/>
    </source>
</evidence>
<gene>
    <name evidence="4" type="ORF">SAMN04515668_0394</name>
</gene>
<keyword evidence="2" id="KW-1133">Transmembrane helix</keyword>
<evidence type="ECO:0000256" key="2">
    <source>
        <dbReference type="SAM" id="Phobius"/>
    </source>
</evidence>